<keyword evidence="1" id="KW-0645">Protease</keyword>
<dbReference type="GO" id="GO:0016805">
    <property type="term" value="F:dipeptidase activity"/>
    <property type="evidence" value="ECO:0007669"/>
    <property type="project" value="UniProtKB-KW"/>
</dbReference>
<dbReference type="EMBL" id="CP142149">
    <property type="protein sequence ID" value="WSE34330.1"/>
    <property type="molecule type" value="Genomic_DNA"/>
</dbReference>
<dbReference type="PROSITE" id="PS51365">
    <property type="entry name" value="RENAL_DIPEPTIDASE_2"/>
    <property type="match status" value="1"/>
</dbReference>
<protein>
    <submittedName>
        <fullName evidence="1">Membrane dipeptidase</fullName>
        <ecNumber evidence="1">3.4.13.-</ecNumber>
    </submittedName>
</protein>
<evidence type="ECO:0000313" key="2">
    <source>
        <dbReference type="Proteomes" id="UP001330812"/>
    </source>
</evidence>
<dbReference type="RefSeq" id="WP_326837136.1">
    <property type="nucleotide sequence ID" value="NZ_CP142149.1"/>
</dbReference>
<keyword evidence="1" id="KW-0378">Hydrolase</keyword>
<name>A0ABZ1ILG1_9PSEU</name>
<evidence type="ECO:0000313" key="1">
    <source>
        <dbReference type="EMBL" id="WSE34330.1"/>
    </source>
</evidence>
<gene>
    <name evidence="1" type="ORF">VSH64_19900</name>
</gene>
<dbReference type="SUPFAM" id="SSF51556">
    <property type="entry name" value="Metallo-dependent hydrolases"/>
    <property type="match status" value="1"/>
</dbReference>
<dbReference type="PANTHER" id="PTHR10443">
    <property type="entry name" value="MICROSOMAL DIPEPTIDASE"/>
    <property type="match status" value="1"/>
</dbReference>
<sequence length="421" mass="46244">MTPTRGHRQAAGYQGYRSFGYLEPGGDYQDFVWTPEIDRLPPYDLGLDEQQARRAERLLQDNLVISLHDHPQVFPQDMSLAVDYGRTGRYPVGFEGLSYSGLDVMFDNLAGPTGCIMSHYSWTWADVAYDIGHRLADLAHQDYVRVVRTVADIREIQGSGRLGWVLALEAASMIDNDLDRLDLLHGWGIRQMGLVYNESNLLGGGLKEHSDGGLTRFGHRAVRRMNQLGISVDLSHAGDRTSIDAIAASERPVMITHAGARGVWPTERMKPDHVLRALAEGGGLLGIEAAPNSTISPRHAGHTIESVMHHFEYCVDLMGIDHVTLGPDTLYADHAKIHTEFAALFGATVSAPVPASGPGPDSRVGVEDVRAPKAEYCAGMENPTECFRNAIGWLVKHGYSDEDILKVAGGNTLRVLEQTWI</sequence>
<dbReference type="Pfam" id="PF01244">
    <property type="entry name" value="Peptidase_M19"/>
    <property type="match status" value="1"/>
</dbReference>
<keyword evidence="2" id="KW-1185">Reference proteome</keyword>
<dbReference type="Proteomes" id="UP001330812">
    <property type="component" value="Chromosome"/>
</dbReference>
<accession>A0ABZ1ILG1</accession>
<reference evidence="1 2" key="1">
    <citation type="journal article" date="2015" name="Int. J. Syst. Evol. Microbiol.">
        <title>Amycolatopsis rhabdoformis sp. nov., an actinomycete isolated from a tropical forest soil.</title>
        <authorList>
            <person name="Souza W.R."/>
            <person name="Silva R.E."/>
            <person name="Goodfellow M."/>
            <person name="Busarakam K."/>
            <person name="Figueiro F.S."/>
            <person name="Ferreira D."/>
            <person name="Rodrigues-Filho E."/>
            <person name="Moraes L.A.B."/>
            <person name="Zucchi T.D."/>
        </authorList>
    </citation>
    <scope>NUCLEOTIDE SEQUENCE [LARGE SCALE GENOMIC DNA]</scope>
    <source>
        <strain evidence="1 2">NCIMB 14900</strain>
    </source>
</reference>
<keyword evidence="1" id="KW-0224">Dipeptidase</keyword>
<dbReference type="InterPro" id="IPR032466">
    <property type="entry name" value="Metal_Hydrolase"/>
</dbReference>
<organism evidence="1 2">
    <name type="scientific">Amycolatopsis rhabdoformis</name>
    <dbReference type="NCBI Taxonomy" id="1448059"/>
    <lineage>
        <taxon>Bacteria</taxon>
        <taxon>Bacillati</taxon>
        <taxon>Actinomycetota</taxon>
        <taxon>Actinomycetes</taxon>
        <taxon>Pseudonocardiales</taxon>
        <taxon>Pseudonocardiaceae</taxon>
        <taxon>Amycolatopsis</taxon>
    </lineage>
</organism>
<dbReference type="EC" id="3.4.13.-" evidence="1"/>
<proteinExistence type="predicted"/>
<dbReference type="InterPro" id="IPR008257">
    <property type="entry name" value="Pept_M19"/>
</dbReference>
<dbReference type="PANTHER" id="PTHR10443:SF12">
    <property type="entry name" value="DIPEPTIDASE"/>
    <property type="match status" value="1"/>
</dbReference>
<dbReference type="Gene3D" id="3.20.20.140">
    <property type="entry name" value="Metal-dependent hydrolases"/>
    <property type="match status" value="1"/>
</dbReference>